<keyword evidence="2" id="KW-0648">Protein biosynthesis</keyword>
<accession>A0A2P2BWI1</accession>
<dbReference type="InterPro" id="IPR002575">
    <property type="entry name" value="Aminoglycoside_PTrfase"/>
</dbReference>
<sequence length="302" mass="32312">MTAVELPMDLTPLDGGFSGETFSAEVAGQRVVVRIYAGRSRARGPSAVDIDAAVLRWMRGIVPVPEVLEVRRPAGDLPALLVTELVPGRRGDQVLAGLDPVRRAELGFNLGRVLDRLSHVPTLLPGRFAGPSLGIEPFPFDDGLPGWVDAHAAAMTTWSDTDLTALARHADRAQDLLDTVGRTCLVHGDLNPKNVLIDPDSLDVTAVLDWEFAHSGTPFADLGNLLRFEADEGFLDGVLNGLAVPPSGRHGRQRTLELARAADLAALVDLTARDHDPSLRNPVTSAAHRRLLDLARSQPAAG</sequence>
<dbReference type="InterPro" id="IPR011009">
    <property type="entry name" value="Kinase-like_dom_sf"/>
</dbReference>
<protein>
    <submittedName>
        <fullName evidence="2">Translation initiation factor IF-2</fullName>
    </submittedName>
</protein>
<evidence type="ECO:0000259" key="1">
    <source>
        <dbReference type="Pfam" id="PF01636"/>
    </source>
</evidence>
<dbReference type="EMBL" id="CZKA01000004">
    <property type="protein sequence ID" value="CUR54089.1"/>
    <property type="molecule type" value="Genomic_DNA"/>
</dbReference>
<organism evidence="2">
    <name type="scientific">metagenome</name>
    <dbReference type="NCBI Taxonomy" id="256318"/>
    <lineage>
        <taxon>unclassified sequences</taxon>
        <taxon>metagenomes</taxon>
    </lineage>
</organism>
<dbReference type="Gene3D" id="3.90.1200.10">
    <property type="match status" value="1"/>
</dbReference>
<dbReference type="PANTHER" id="PTHR21310">
    <property type="entry name" value="AMINOGLYCOSIDE PHOSPHOTRANSFERASE-RELATED-RELATED"/>
    <property type="match status" value="1"/>
</dbReference>
<keyword evidence="2" id="KW-0396">Initiation factor</keyword>
<reference evidence="2" key="1">
    <citation type="submission" date="2015-08" db="EMBL/GenBank/DDBJ databases">
        <authorList>
            <person name="Babu N.S."/>
            <person name="Beckwith C.J."/>
            <person name="Beseler K.G."/>
            <person name="Brison A."/>
            <person name="Carone J.V."/>
            <person name="Caskin T.P."/>
            <person name="Diamond M."/>
            <person name="Durham M.E."/>
            <person name="Foxe J.M."/>
            <person name="Go M."/>
            <person name="Henderson B.A."/>
            <person name="Jones I.B."/>
            <person name="McGettigan J.A."/>
            <person name="Micheletti S.J."/>
            <person name="Nasrallah M.E."/>
            <person name="Ortiz D."/>
            <person name="Piller C.R."/>
            <person name="Privatt S.R."/>
            <person name="Schneider S.L."/>
            <person name="Sharp S."/>
            <person name="Smith T.C."/>
            <person name="Stanton J.D."/>
            <person name="Ullery H.E."/>
            <person name="Wilson R.J."/>
            <person name="Serrano M.G."/>
            <person name="Buck G."/>
            <person name="Lee V."/>
            <person name="Wang Y."/>
            <person name="Carvalho R."/>
            <person name="Voegtly L."/>
            <person name="Shi R."/>
            <person name="Duckworth R."/>
            <person name="Johnson A."/>
            <person name="Loviza R."/>
            <person name="Walstead R."/>
            <person name="Shah Z."/>
            <person name="Kiflezghi M."/>
            <person name="Wade K."/>
            <person name="Ball S.L."/>
            <person name="Bradley K.W."/>
            <person name="Asai D.J."/>
            <person name="Bowman C.A."/>
            <person name="Russell D.A."/>
            <person name="Pope W.H."/>
            <person name="Jacobs-Sera D."/>
            <person name="Hendrix R.W."/>
            <person name="Hatfull G.F."/>
        </authorList>
    </citation>
    <scope>NUCLEOTIDE SEQUENCE</scope>
</reference>
<name>A0A2P2BWI1_9ZZZZ</name>
<dbReference type="InterPro" id="IPR051678">
    <property type="entry name" value="AGP_Transferase"/>
</dbReference>
<dbReference type="GO" id="GO:0003743">
    <property type="term" value="F:translation initiation factor activity"/>
    <property type="evidence" value="ECO:0007669"/>
    <property type="project" value="UniProtKB-KW"/>
</dbReference>
<gene>
    <name evidence="2" type="ORF">NOCA2120122</name>
</gene>
<feature type="domain" description="Aminoglycoside phosphotransferase" evidence="1">
    <location>
        <begin position="9"/>
        <end position="243"/>
    </location>
</feature>
<dbReference type="Pfam" id="PF01636">
    <property type="entry name" value="APH"/>
    <property type="match status" value="1"/>
</dbReference>
<dbReference type="AlphaFoldDB" id="A0A2P2BWI1"/>
<evidence type="ECO:0000313" key="2">
    <source>
        <dbReference type="EMBL" id="CUR54089.1"/>
    </source>
</evidence>
<dbReference type="SUPFAM" id="SSF56112">
    <property type="entry name" value="Protein kinase-like (PK-like)"/>
    <property type="match status" value="1"/>
</dbReference>
<proteinExistence type="predicted"/>